<protein>
    <recommendedName>
        <fullName evidence="6">F5/8 type C domain-containing protein</fullName>
    </recommendedName>
</protein>
<feature type="domain" description="Alpha-(1-&gt;3)-arabinofuranosyltransferase N-terminal GT-C" evidence="2">
    <location>
        <begin position="19"/>
        <end position="651"/>
    </location>
</feature>
<feature type="transmembrane region" description="Helical" evidence="1">
    <location>
        <begin position="1302"/>
        <end position="1320"/>
    </location>
</feature>
<feature type="transmembrane region" description="Helical" evidence="1">
    <location>
        <begin position="1274"/>
        <end position="1295"/>
    </location>
</feature>
<feature type="transmembrane region" description="Helical" evidence="1">
    <location>
        <begin position="213"/>
        <end position="233"/>
    </location>
</feature>
<dbReference type="Proteomes" id="UP000030013">
    <property type="component" value="Unassembled WGS sequence"/>
</dbReference>
<dbReference type="STRING" id="1385519.N801_11245"/>
<feature type="transmembrane region" description="Helical" evidence="1">
    <location>
        <begin position="176"/>
        <end position="201"/>
    </location>
</feature>
<feature type="transmembrane region" description="Helical" evidence="1">
    <location>
        <begin position="362"/>
        <end position="381"/>
    </location>
</feature>
<name>A0A0A0K1K6_9MICO</name>
<dbReference type="EMBL" id="AVPL01000002">
    <property type="protein sequence ID" value="KGN42884.1"/>
    <property type="molecule type" value="Genomic_DNA"/>
</dbReference>
<keyword evidence="1" id="KW-0812">Transmembrane</keyword>
<reference evidence="4 5" key="1">
    <citation type="submission" date="2013-08" db="EMBL/GenBank/DDBJ databases">
        <title>The genome sequence of Knoellia aerolata.</title>
        <authorList>
            <person name="Zhu W."/>
            <person name="Wang G."/>
        </authorList>
    </citation>
    <scope>NUCLEOTIDE SEQUENCE [LARGE SCALE GENOMIC DNA]</scope>
    <source>
        <strain evidence="4 5">DSM 18566</strain>
    </source>
</reference>
<feature type="transmembrane region" description="Helical" evidence="1">
    <location>
        <begin position="285"/>
        <end position="307"/>
    </location>
</feature>
<evidence type="ECO:0000313" key="4">
    <source>
        <dbReference type="EMBL" id="KGN42884.1"/>
    </source>
</evidence>
<evidence type="ECO:0000256" key="1">
    <source>
        <dbReference type="SAM" id="Phobius"/>
    </source>
</evidence>
<feature type="transmembrane region" description="Helical" evidence="1">
    <location>
        <begin position="92"/>
        <end position="114"/>
    </location>
</feature>
<sequence>MRSFRRLDGVVWAGLFVVWTVAWSVPLGRIAADTKNDLYVDPWGFLARTLHAWDPQVTWGGIQNQAYGYLFPMGPFFGIGSELFPMWVVQRLWWMTLLTAGFVAMIGLLGALEIGTRRTRVVAALAYVLAPRVVSTIGVLSSEAHPQLLAPAVLWPLVLVDRGRLGARRGAALSGLAVLLCGGVNATATAFAVLPAGLWLLTRTAWWRRSVTWWWGLAVFATTAWWVVPLLVMGRYSPPFLDWIENARAVSAQVGALDVLRGTTHWLAHVATQGGPWWPAGYQLVTSPALTVATAALMSAGLAGLAARAMPHRTFLLSTLLVGVLAISLPHDGPLASPLATQTQALLDGPLAPLRNVHKADLLVRLPLALGLAHLLGLVAAWRPARAWARLAVLGTAALVTVGAAAPAFSGAIAARGSVDALPQHWRDAGAWLDASGGGRALIVPAANFAEYTWGRPLDEPLRPLSAGPYAVRDGVPLAPAGTIRLLDEIERRLQTGRALGGATQVLRGAGVRYLVVRNDLSISDSGQPPVAFARSAIQQSPDARFVRGFGPSQLNLAGERVFQLEVFELDGEVAPELALWATAGVVGSTGASEDLARLAEAGLDGPVIFDGDRTPSVQPTRVVATDGFRARTRWFGAPRGQDVSPTLAGDEVAGAPDYLPWPEPGRRSVVSYEGITDLAASTSIADEFGFAGLQPAHRAFAALDGEERTAWVTLGDPRPRLTLSLPGPADVREVSIQPYADRVRFGDGLGVATRVSVTTDGGEVRATLAPTEPTTITLPAGATTSLVVEILDTTRGAPRETATGLAEVRIPGVSPVEVVRTPATDRPATTVVLGGGVPGKDGCSAPTRESNGVTCFAGQLVDPEATGDMVRDVSGVVSGPATVAGTLAVNPLMPPQRLLDVPGTTVSASSLRGYAPASLPVAVVDGDPRTAWSPSGDDEAPSLTLELDQAVTVADLRLQTRREWAEKESPAVVVDVDGVEVTRRLQPGGVVSIPPTTGRRLTLTFTHIPGPRKPGLGALELEEVELLGHTFATAPTSIDAACGEGPRLTIDGTAVPTSASARRDALFGLSDVTWRACGPVEVSDLPRHRIEVEPWEGMSARSLVLTHDGAPSDTASPVAVTTRRVSATEIRGRVDEGEARMLVMTENANPGWVATLAGRSLEPQTLDARRQGFVVPEGVGGALVIRFAPDGPYRTGLLAGAISSLLVVLGALVPDRKSVRVPGPRSTGGRPVVVAGLLVGASLLAAGPAGAVIALVAVVLVRRVAVPHWSWPAAVLALGAAAALTQVVLAPGALGSSAVEGSVRVLVLAAFVLAAAASSQEPTRQAG</sequence>
<feature type="transmembrane region" description="Helical" evidence="1">
    <location>
        <begin position="1194"/>
        <end position="1214"/>
    </location>
</feature>
<feature type="domain" description="Arabinofuranosyltransferase D third carbohydrate binding module" evidence="3">
    <location>
        <begin position="699"/>
        <end position="823"/>
    </location>
</feature>
<proteinExistence type="predicted"/>
<dbReference type="Pfam" id="PF24607">
    <property type="entry name" value="CBM_AftD"/>
    <property type="match status" value="2"/>
</dbReference>
<dbReference type="InterPro" id="IPR008979">
    <property type="entry name" value="Galactose-bd-like_sf"/>
</dbReference>
<dbReference type="InterPro" id="IPR021798">
    <property type="entry name" value="AftD_N"/>
</dbReference>
<feature type="domain" description="Arabinofuranosyltransferase D third carbohydrate binding module" evidence="3">
    <location>
        <begin position="920"/>
        <end position="1007"/>
    </location>
</feature>
<dbReference type="InterPro" id="IPR056997">
    <property type="entry name" value="CBM_AftD"/>
</dbReference>
<evidence type="ECO:0000313" key="5">
    <source>
        <dbReference type="Proteomes" id="UP000030013"/>
    </source>
</evidence>
<evidence type="ECO:0008006" key="6">
    <source>
        <dbReference type="Google" id="ProtNLM"/>
    </source>
</evidence>
<keyword evidence="5" id="KW-1185">Reference proteome</keyword>
<comment type="caution">
    <text evidence="4">The sequence shown here is derived from an EMBL/GenBank/DDBJ whole genome shotgun (WGS) entry which is preliminary data.</text>
</comment>
<organism evidence="4 5">
    <name type="scientific">Knoellia aerolata DSM 18566</name>
    <dbReference type="NCBI Taxonomy" id="1385519"/>
    <lineage>
        <taxon>Bacteria</taxon>
        <taxon>Bacillati</taxon>
        <taxon>Actinomycetota</taxon>
        <taxon>Actinomycetes</taxon>
        <taxon>Micrococcales</taxon>
        <taxon>Intrasporangiaceae</taxon>
        <taxon>Knoellia</taxon>
    </lineage>
</organism>
<feature type="transmembrane region" description="Helical" evidence="1">
    <location>
        <begin position="121"/>
        <end position="141"/>
    </location>
</feature>
<accession>A0A0A0K1K6</accession>
<dbReference type="Pfam" id="PF11847">
    <property type="entry name" value="GT-C_AftD"/>
    <property type="match status" value="1"/>
</dbReference>
<feature type="transmembrane region" description="Helical" evidence="1">
    <location>
        <begin position="314"/>
        <end position="331"/>
    </location>
</feature>
<gene>
    <name evidence="4" type="ORF">N801_11245</name>
</gene>
<dbReference type="OrthoDB" id="5242711at2"/>
<keyword evidence="1" id="KW-1133">Transmembrane helix</keyword>
<dbReference type="RefSeq" id="WP_035932118.1">
    <property type="nucleotide sequence ID" value="NZ_AVPL01000002.1"/>
</dbReference>
<dbReference type="Gene3D" id="2.60.120.260">
    <property type="entry name" value="Galactose-binding domain-like"/>
    <property type="match status" value="1"/>
</dbReference>
<evidence type="ECO:0000259" key="3">
    <source>
        <dbReference type="Pfam" id="PF24607"/>
    </source>
</evidence>
<dbReference type="SUPFAM" id="SSF49785">
    <property type="entry name" value="Galactose-binding domain-like"/>
    <property type="match status" value="1"/>
</dbReference>
<dbReference type="GO" id="GO:0016740">
    <property type="term" value="F:transferase activity"/>
    <property type="evidence" value="ECO:0007669"/>
    <property type="project" value="InterPro"/>
</dbReference>
<keyword evidence="1" id="KW-0472">Membrane</keyword>
<feature type="transmembrane region" description="Helical" evidence="1">
    <location>
        <begin position="1235"/>
        <end position="1262"/>
    </location>
</feature>
<dbReference type="eggNOG" id="COG1287">
    <property type="taxonomic scope" value="Bacteria"/>
</dbReference>
<feature type="transmembrane region" description="Helical" evidence="1">
    <location>
        <begin position="388"/>
        <end position="409"/>
    </location>
</feature>
<evidence type="ECO:0000259" key="2">
    <source>
        <dbReference type="Pfam" id="PF11847"/>
    </source>
</evidence>